<proteinExistence type="predicted"/>
<dbReference type="AlphaFoldDB" id="A0A939EB72"/>
<reference evidence="2" key="1">
    <citation type="submission" date="2020-12" db="EMBL/GenBank/DDBJ databases">
        <title>Oil enriched cultivation method for isolating marine PHA-producing bacteria.</title>
        <authorList>
            <person name="Zheng W."/>
            <person name="Yu S."/>
            <person name="Huang Y."/>
        </authorList>
    </citation>
    <scope>NUCLEOTIDE SEQUENCE</scope>
    <source>
        <strain evidence="2">SY-2-12</strain>
    </source>
</reference>
<keyword evidence="1" id="KW-1133">Transmembrane helix</keyword>
<keyword evidence="1" id="KW-0472">Membrane</keyword>
<dbReference type="EMBL" id="JAEKJZ010000001">
    <property type="protein sequence ID" value="MBN9669412.1"/>
    <property type="molecule type" value="Genomic_DNA"/>
</dbReference>
<feature type="transmembrane region" description="Helical" evidence="1">
    <location>
        <begin position="72"/>
        <end position="94"/>
    </location>
</feature>
<sequence>MDLTYRESAREQALAKLVKGFLFIPICIALLGAVGAVLSLYVDSSGLLSGVFDALGYETISNDGARSVLSTIAGAMMSVISLVYSLTLVVFTLAAGNISARLLETFASNRTTQFAIGILGATFLYSLFVLFVVDENRDVRFSVVMCIALAATSFFWLVYFVNDVAGRIRVDTEIGRIQGALRRSIDALLEAEPREKPNDRQEIPDLPATPVRAHQSGYVTSIDTQRLISHAKDVNGFVEVLVPPGTFVIQGMPIAEVRTRQEQPDSEHVHLAFRVGKARAPEGDIQFSVHLMVEIALRALSPGINDSYTAISAIDHLSASFARILQRGVPSSLLNDSDGEPRVWLNLLEVREILDTALNPLRQSAKSNVLVLDHLIQALEKTVQVCRPEHLPLVKRHLLDIACDARQVLASKPDRAQIAARLNSARKATSRKAK</sequence>
<name>A0A939EB72_9HYPH</name>
<dbReference type="InterPro" id="IPR018723">
    <property type="entry name" value="DUF2254_membrane"/>
</dbReference>
<dbReference type="RefSeq" id="WP_207138978.1">
    <property type="nucleotide sequence ID" value="NZ_JAEKJZ010000001.1"/>
</dbReference>
<comment type="caution">
    <text evidence="2">The sequence shown here is derived from an EMBL/GenBank/DDBJ whole genome shotgun (WGS) entry which is preliminary data.</text>
</comment>
<evidence type="ECO:0000313" key="3">
    <source>
        <dbReference type="Proteomes" id="UP000664096"/>
    </source>
</evidence>
<evidence type="ECO:0000256" key="1">
    <source>
        <dbReference type="SAM" id="Phobius"/>
    </source>
</evidence>
<organism evidence="2 3">
    <name type="scientific">Roseibium aggregatum</name>
    <dbReference type="NCBI Taxonomy" id="187304"/>
    <lineage>
        <taxon>Bacteria</taxon>
        <taxon>Pseudomonadati</taxon>
        <taxon>Pseudomonadota</taxon>
        <taxon>Alphaproteobacteria</taxon>
        <taxon>Hyphomicrobiales</taxon>
        <taxon>Stappiaceae</taxon>
        <taxon>Roseibium</taxon>
    </lineage>
</organism>
<accession>A0A939EB72</accession>
<dbReference type="Proteomes" id="UP000664096">
    <property type="component" value="Unassembled WGS sequence"/>
</dbReference>
<feature type="transmembrane region" description="Helical" evidence="1">
    <location>
        <begin position="21"/>
        <end position="42"/>
    </location>
</feature>
<gene>
    <name evidence="2" type="ORF">JF539_03610</name>
</gene>
<evidence type="ECO:0000313" key="2">
    <source>
        <dbReference type="EMBL" id="MBN9669412.1"/>
    </source>
</evidence>
<keyword evidence="1" id="KW-0812">Transmembrane</keyword>
<dbReference type="Pfam" id="PF10011">
    <property type="entry name" value="DUF2254"/>
    <property type="match status" value="1"/>
</dbReference>
<feature type="transmembrane region" description="Helical" evidence="1">
    <location>
        <begin position="139"/>
        <end position="161"/>
    </location>
</feature>
<feature type="transmembrane region" description="Helical" evidence="1">
    <location>
        <begin position="114"/>
        <end position="133"/>
    </location>
</feature>
<protein>
    <submittedName>
        <fullName evidence="2">DUF2254 domain-containing protein</fullName>
    </submittedName>
</protein>